<accession>A0A0X3TXK2</accession>
<name>A0A0X3TXK2_9RHOB</name>
<dbReference type="OrthoDB" id="6199047at2"/>
<protein>
    <submittedName>
        <fullName evidence="2">Lipid A 3-O-deacylase</fullName>
    </submittedName>
</protein>
<gene>
    <name evidence="2" type="ORF">AVO45_04875</name>
</gene>
<dbReference type="STRING" id="1685379.AVO45_04875"/>
<evidence type="ECO:0000313" key="2">
    <source>
        <dbReference type="EMBL" id="KUJ80389.1"/>
    </source>
</evidence>
<evidence type="ECO:0000313" key="3">
    <source>
        <dbReference type="Proteomes" id="UP000053791"/>
    </source>
</evidence>
<feature type="signal peptide" evidence="1">
    <location>
        <begin position="1"/>
        <end position="19"/>
    </location>
</feature>
<dbReference type="AlphaFoldDB" id="A0A0X3TXK2"/>
<feature type="chain" id="PRO_5007054554" evidence="1">
    <location>
        <begin position="20"/>
        <end position="161"/>
    </location>
</feature>
<sequence length="161" mass="17476">MKPLIVSLAMLASASVANAQSLIFGAGYADYSHEMGDDQAIVSLEYQHRPFHEATHFSAGWGAAASVDGASDFHIGIGLYGIYDFDNRWFTEISVMPGYYDAGKPENEIGGSFQIRSLLAVGYAFDNGNRLSLAITHKSNASTNDFNPGVNTTLVRFHKSF</sequence>
<dbReference type="RefSeq" id="WP_068345592.1">
    <property type="nucleotide sequence ID" value="NZ_LQBQ01000012.1"/>
</dbReference>
<reference evidence="2 3" key="1">
    <citation type="submission" date="2015-12" db="EMBL/GenBank/DDBJ databases">
        <authorList>
            <person name="Shamseldin A."/>
            <person name="Moawad H."/>
            <person name="Abd El-Rahim W.M."/>
            <person name="Sadowsky M.J."/>
        </authorList>
    </citation>
    <scope>NUCLEOTIDE SEQUENCE [LARGE SCALE GENOMIC DNA]</scope>
    <source>
        <strain evidence="2 3">ZGT118</strain>
    </source>
</reference>
<proteinExistence type="predicted"/>
<comment type="caution">
    <text evidence="2">The sequence shown here is derived from an EMBL/GenBank/DDBJ whole genome shotgun (WGS) entry which is preliminary data.</text>
</comment>
<evidence type="ECO:0000256" key="1">
    <source>
        <dbReference type="SAM" id="SignalP"/>
    </source>
</evidence>
<dbReference type="EMBL" id="LQBQ01000012">
    <property type="protein sequence ID" value="KUJ80389.1"/>
    <property type="molecule type" value="Genomic_DNA"/>
</dbReference>
<dbReference type="Gene3D" id="2.40.160.20">
    <property type="match status" value="1"/>
</dbReference>
<keyword evidence="3" id="KW-1185">Reference proteome</keyword>
<dbReference type="Proteomes" id="UP000053791">
    <property type="component" value="Unassembled WGS sequence"/>
</dbReference>
<dbReference type="InterPro" id="IPR018550">
    <property type="entry name" value="Lipid-A_deacylase-rel"/>
</dbReference>
<dbReference type="Pfam" id="PF09411">
    <property type="entry name" value="PagL"/>
    <property type="match status" value="1"/>
</dbReference>
<keyword evidence="1" id="KW-0732">Signal</keyword>
<organism evidence="2 3">
    <name type="scientific">Ruegeria marisrubri</name>
    <dbReference type="NCBI Taxonomy" id="1685379"/>
    <lineage>
        <taxon>Bacteria</taxon>
        <taxon>Pseudomonadati</taxon>
        <taxon>Pseudomonadota</taxon>
        <taxon>Alphaproteobacteria</taxon>
        <taxon>Rhodobacterales</taxon>
        <taxon>Roseobacteraceae</taxon>
        <taxon>Ruegeria</taxon>
    </lineage>
</organism>